<dbReference type="RefSeq" id="WP_206592179.1">
    <property type="nucleotide sequence ID" value="NZ_JAFKCS010000001.1"/>
</dbReference>
<evidence type="ECO:0000313" key="1">
    <source>
        <dbReference type="EMBL" id="MBN7818344.1"/>
    </source>
</evidence>
<protein>
    <recommendedName>
        <fullName evidence="3">Lipoprotein</fullName>
    </recommendedName>
</protein>
<keyword evidence="2" id="KW-1185">Reference proteome</keyword>
<dbReference type="EMBL" id="JAFKCS010000001">
    <property type="protein sequence ID" value="MBN7818344.1"/>
    <property type="molecule type" value="Genomic_DNA"/>
</dbReference>
<proteinExistence type="predicted"/>
<comment type="caution">
    <text evidence="1">The sequence shown here is derived from an EMBL/GenBank/DDBJ whole genome shotgun (WGS) entry which is preliminary data.</text>
</comment>
<dbReference type="PROSITE" id="PS51257">
    <property type="entry name" value="PROKAR_LIPOPROTEIN"/>
    <property type="match status" value="1"/>
</dbReference>
<evidence type="ECO:0000313" key="2">
    <source>
        <dbReference type="Proteomes" id="UP000663992"/>
    </source>
</evidence>
<accession>A0ABS3CML6</accession>
<evidence type="ECO:0008006" key="3">
    <source>
        <dbReference type="Google" id="ProtNLM"/>
    </source>
</evidence>
<reference evidence="1 2" key="1">
    <citation type="submission" date="2021-03" db="EMBL/GenBank/DDBJ databases">
        <title>novel species isolated from a fishpond in China.</title>
        <authorList>
            <person name="Lu H."/>
            <person name="Cai Z."/>
        </authorList>
    </citation>
    <scope>NUCLEOTIDE SEQUENCE [LARGE SCALE GENOMIC DNA]</scope>
    <source>
        <strain evidence="1 2">Y57</strain>
    </source>
</reference>
<name>A0ABS3CML6_9ALTE</name>
<organism evidence="1 2">
    <name type="scientific">Bowmanella yangjiangensis</name>
    <dbReference type="NCBI Taxonomy" id="2811230"/>
    <lineage>
        <taxon>Bacteria</taxon>
        <taxon>Pseudomonadati</taxon>
        <taxon>Pseudomonadota</taxon>
        <taxon>Gammaproteobacteria</taxon>
        <taxon>Alteromonadales</taxon>
        <taxon>Alteromonadaceae</taxon>
        <taxon>Bowmanella</taxon>
    </lineage>
</organism>
<gene>
    <name evidence="1" type="ORF">J0A65_00635</name>
</gene>
<sequence length="86" mass="9925">MKVLFTLVCMVILSACVSQTERERMQQMGMDVHPCNGNLEEQYQAIIRLEDGGSVESSVRSHCEPENIEVQTEFEKENRAPSKHRW</sequence>
<dbReference type="Proteomes" id="UP000663992">
    <property type="component" value="Unassembled WGS sequence"/>
</dbReference>